<dbReference type="InterPro" id="IPR043128">
    <property type="entry name" value="Rev_trsase/Diguanyl_cyclase"/>
</dbReference>
<dbReference type="GO" id="GO:0003964">
    <property type="term" value="F:RNA-directed DNA polymerase activity"/>
    <property type="evidence" value="ECO:0007669"/>
    <property type="project" value="UniProtKB-KW"/>
</dbReference>
<keyword evidence="9" id="KW-1185">Reference proteome</keyword>
<evidence type="ECO:0000256" key="2">
    <source>
        <dbReference type="ARBA" id="ARBA00022695"/>
    </source>
</evidence>
<proteinExistence type="predicted"/>
<feature type="non-terminal residue" evidence="8">
    <location>
        <position position="56"/>
    </location>
</feature>
<accession>A0A7L0E7L1</accession>
<evidence type="ECO:0000259" key="7">
    <source>
        <dbReference type="Pfam" id="PF06817"/>
    </source>
</evidence>
<keyword evidence="3" id="KW-0540">Nuclease</keyword>
<reference evidence="8 9" key="1">
    <citation type="submission" date="2019-09" db="EMBL/GenBank/DDBJ databases">
        <title>Bird 10,000 Genomes (B10K) Project - Family phase.</title>
        <authorList>
            <person name="Zhang G."/>
        </authorList>
    </citation>
    <scope>NUCLEOTIDE SEQUENCE [LARGE SCALE GENOMIC DNA]</scope>
    <source>
        <strain evidence="8">B10K-DU-007-40</strain>
        <tissue evidence="8">Mixed tissue sample</tissue>
    </source>
</reference>
<dbReference type="AlphaFoldDB" id="A0A7L0E7L1"/>
<keyword evidence="4" id="KW-0255">Endonuclease</keyword>
<evidence type="ECO:0000256" key="3">
    <source>
        <dbReference type="ARBA" id="ARBA00022722"/>
    </source>
</evidence>
<comment type="caution">
    <text evidence="8">The sequence shown here is derived from an EMBL/GenBank/DDBJ whole genome shotgun (WGS) entry which is preliminary data.</text>
</comment>
<evidence type="ECO:0000313" key="8">
    <source>
        <dbReference type="EMBL" id="NXJ79115.1"/>
    </source>
</evidence>
<dbReference type="GO" id="GO:0035613">
    <property type="term" value="F:RNA stem-loop binding"/>
    <property type="evidence" value="ECO:0007669"/>
    <property type="project" value="TreeGrafter"/>
</dbReference>
<dbReference type="EMBL" id="VXAG01000395">
    <property type="protein sequence ID" value="NXJ79115.1"/>
    <property type="molecule type" value="Genomic_DNA"/>
</dbReference>
<dbReference type="PROSITE" id="PS51450">
    <property type="entry name" value="LRR"/>
    <property type="match status" value="1"/>
</dbReference>
<feature type="non-terminal residue" evidence="8">
    <location>
        <position position="1"/>
    </location>
</feature>
<evidence type="ECO:0000256" key="5">
    <source>
        <dbReference type="ARBA" id="ARBA00022801"/>
    </source>
</evidence>
<dbReference type="InterPro" id="IPR001611">
    <property type="entry name" value="Leu-rich_rpt"/>
</dbReference>
<sequence length="56" mass="6110">FIKLQKLHLENNISTLNDLQKLLGTINWIHPMLGISTAESSHLSDALKGGPESTSP</sequence>
<name>A0A7L0E7L1_TROML</name>
<dbReference type="PANTHER" id="PTHR41694:SF3">
    <property type="entry name" value="RNA-DIRECTED DNA POLYMERASE-RELATED"/>
    <property type="match status" value="1"/>
</dbReference>
<dbReference type="GO" id="GO:0004519">
    <property type="term" value="F:endonuclease activity"/>
    <property type="evidence" value="ECO:0007669"/>
    <property type="project" value="UniProtKB-KW"/>
</dbReference>
<feature type="domain" description="Reverse transcriptase thumb" evidence="7">
    <location>
        <begin position="5"/>
        <end position="56"/>
    </location>
</feature>
<dbReference type="InterPro" id="IPR010661">
    <property type="entry name" value="RVT_thumb"/>
</dbReference>
<protein>
    <submittedName>
        <fullName evidence="8">POK11 protein</fullName>
    </submittedName>
</protein>
<dbReference type="Gene3D" id="3.30.70.270">
    <property type="match status" value="1"/>
</dbReference>
<dbReference type="OrthoDB" id="422540at2759"/>
<dbReference type="Proteomes" id="UP000550660">
    <property type="component" value="Unassembled WGS sequence"/>
</dbReference>
<keyword evidence="1" id="KW-0808">Transferase</keyword>
<organism evidence="8 9">
    <name type="scientific">Trogon melanurus</name>
    <name type="common">Black-tailed trogon</name>
    <dbReference type="NCBI Taxonomy" id="56311"/>
    <lineage>
        <taxon>Eukaryota</taxon>
        <taxon>Metazoa</taxon>
        <taxon>Chordata</taxon>
        <taxon>Craniata</taxon>
        <taxon>Vertebrata</taxon>
        <taxon>Euteleostomi</taxon>
        <taxon>Archelosauria</taxon>
        <taxon>Archosauria</taxon>
        <taxon>Dinosauria</taxon>
        <taxon>Saurischia</taxon>
        <taxon>Theropoda</taxon>
        <taxon>Coelurosauria</taxon>
        <taxon>Aves</taxon>
        <taxon>Neognathae</taxon>
        <taxon>Neoaves</taxon>
        <taxon>Telluraves</taxon>
        <taxon>Coraciimorphae</taxon>
        <taxon>Trogoniformes</taxon>
        <taxon>Trogonidae</taxon>
        <taxon>Trogon</taxon>
    </lineage>
</organism>
<evidence type="ECO:0000256" key="4">
    <source>
        <dbReference type="ARBA" id="ARBA00022759"/>
    </source>
</evidence>
<dbReference type="PANTHER" id="PTHR41694">
    <property type="entry name" value="ENDOGENOUS RETROVIRUS GROUP K MEMBER POL PROTEIN"/>
    <property type="match status" value="1"/>
</dbReference>
<gene>
    <name evidence="8" type="primary">Ervk11</name>
    <name evidence="8" type="ORF">TROMEL_R15428</name>
</gene>
<dbReference type="Pfam" id="PF06817">
    <property type="entry name" value="RVT_thumb"/>
    <property type="match status" value="1"/>
</dbReference>
<evidence type="ECO:0000313" key="9">
    <source>
        <dbReference type="Proteomes" id="UP000550660"/>
    </source>
</evidence>
<dbReference type="GO" id="GO:0016787">
    <property type="term" value="F:hydrolase activity"/>
    <property type="evidence" value="ECO:0007669"/>
    <property type="project" value="UniProtKB-KW"/>
</dbReference>
<keyword evidence="6" id="KW-0695">RNA-directed DNA polymerase</keyword>
<keyword evidence="2" id="KW-0548">Nucleotidyltransferase</keyword>
<evidence type="ECO:0000256" key="6">
    <source>
        <dbReference type="ARBA" id="ARBA00022918"/>
    </source>
</evidence>
<evidence type="ECO:0000256" key="1">
    <source>
        <dbReference type="ARBA" id="ARBA00022679"/>
    </source>
</evidence>
<keyword evidence="5" id="KW-0378">Hydrolase</keyword>